<name>A0ABP7HGY3_9FLAO</name>
<dbReference type="PIRSF" id="PIRSF002191">
    <property type="entry name" value="Ribosomal_L19"/>
    <property type="match status" value="1"/>
</dbReference>
<organism evidence="7 8">
    <name type="scientific">Corallibacter vietnamensis</name>
    <dbReference type="NCBI Taxonomy" id="904130"/>
    <lineage>
        <taxon>Bacteria</taxon>
        <taxon>Pseudomonadati</taxon>
        <taxon>Bacteroidota</taxon>
        <taxon>Flavobacteriia</taxon>
        <taxon>Flavobacteriales</taxon>
        <taxon>Flavobacteriaceae</taxon>
        <taxon>Corallibacter</taxon>
    </lineage>
</organism>
<accession>A0ABP7HGY3</accession>
<dbReference type="Gene3D" id="2.30.30.790">
    <property type="match status" value="1"/>
</dbReference>
<evidence type="ECO:0000313" key="8">
    <source>
        <dbReference type="Proteomes" id="UP001501456"/>
    </source>
</evidence>
<keyword evidence="8" id="KW-1185">Reference proteome</keyword>
<dbReference type="Proteomes" id="UP001501456">
    <property type="component" value="Unassembled WGS sequence"/>
</dbReference>
<dbReference type="InterPro" id="IPR008991">
    <property type="entry name" value="Translation_prot_SH3-like_sf"/>
</dbReference>
<comment type="caution">
    <text evidence="7">The sequence shown here is derived from an EMBL/GenBank/DDBJ whole genome shotgun (WGS) entry which is preliminary data.</text>
</comment>
<dbReference type="InterPro" id="IPR001857">
    <property type="entry name" value="Ribosomal_bL19"/>
</dbReference>
<keyword evidence="3 5" id="KW-0687">Ribonucleoprotein</keyword>
<protein>
    <recommendedName>
        <fullName evidence="4 5">Large ribosomal subunit protein bL19</fullName>
    </recommendedName>
</protein>
<dbReference type="NCBIfam" id="TIGR01024">
    <property type="entry name" value="rplS_bact"/>
    <property type="match status" value="1"/>
</dbReference>
<evidence type="ECO:0000256" key="4">
    <source>
        <dbReference type="ARBA" id="ARBA00035171"/>
    </source>
</evidence>
<keyword evidence="2 5" id="KW-0689">Ribosomal protein</keyword>
<dbReference type="InterPro" id="IPR038657">
    <property type="entry name" value="Ribosomal_bL19_sf"/>
</dbReference>
<dbReference type="GO" id="GO:0005840">
    <property type="term" value="C:ribosome"/>
    <property type="evidence" value="ECO:0007669"/>
    <property type="project" value="UniProtKB-KW"/>
</dbReference>
<dbReference type="PANTHER" id="PTHR15680:SF9">
    <property type="entry name" value="LARGE RIBOSOMAL SUBUNIT PROTEIN BL19M"/>
    <property type="match status" value="1"/>
</dbReference>
<dbReference type="Pfam" id="PF01245">
    <property type="entry name" value="Ribosomal_L19"/>
    <property type="match status" value="1"/>
</dbReference>
<dbReference type="SUPFAM" id="SSF50104">
    <property type="entry name" value="Translation proteins SH3-like domain"/>
    <property type="match status" value="1"/>
</dbReference>
<evidence type="ECO:0000313" key="7">
    <source>
        <dbReference type="EMBL" id="GAA3791504.1"/>
    </source>
</evidence>
<comment type="function">
    <text evidence="5 6">This protein is located at the 30S-50S ribosomal subunit interface and may play a role in the structure and function of the aminoacyl-tRNA binding site.</text>
</comment>
<sequence length="129" mass="15105">MLFRTNYNNFKDMESLVKFVQDEFVTRKDLPKFSAGDTITVYYEIKEGSKTRTQFFRGVVIQKRGTGTSETFTIRKMSGSIGVERIFPINMPALQKVEINKRGKVRRARIYYFRGLTGKKARIKESMKR</sequence>
<gene>
    <name evidence="5 7" type="primary">rplS</name>
    <name evidence="7" type="ORF">GCM10022271_24900</name>
</gene>
<comment type="similarity">
    <text evidence="1 5 6">Belongs to the bacterial ribosomal protein bL19 family.</text>
</comment>
<evidence type="ECO:0000256" key="3">
    <source>
        <dbReference type="ARBA" id="ARBA00023274"/>
    </source>
</evidence>
<proteinExistence type="inferred from homology"/>
<evidence type="ECO:0000256" key="6">
    <source>
        <dbReference type="RuleBase" id="RU000559"/>
    </source>
</evidence>
<evidence type="ECO:0000256" key="5">
    <source>
        <dbReference type="HAMAP-Rule" id="MF_00402"/>
    </source>
</evidence>
<dbReference type="PANTHER" id="PTHR15680">
    <property type="entry name" value="RIBOSOMAL PROTEIN L19"/>
    <property type="match status" value="1"/>
</dbReference>
<dbReference type="PRINTS" id="PR00061">
    <property type="entry name" value="RIBOSOMALL19"/>
</dbReference>
<reference evidence="8" key="1">
    <citation type="journal article" date="2019" name="Int. J. Syst. Evol. Microbiol.">
        <title>The Global Catalogue of Microorganisms (GCM) 10K type strain sequencing project: providing services to taxonomists for standard genome sequencing and annotation.</title>
        <authorList>
            <consortium name="The Broad Institute Genomics Platform"/>
            <consortium name="The Broad Institute Genome Sequencing Center for Infectious Disease"/>
            <person name="Wu L."/>
            <person name="Ma J."/>
        </authorList>
    </citation>
    <scope>NUCLEOTIDE SEQUENCE [LARGE SCALE GENOMIC DNA]</scope>
    <source>
        <strain evidence="8">JCM 17525</strain>
    </source>
</reference>
<dbReference type="EMBL" id="BAABBI010000006">
    <property type="protein sequence ID" value="GAA3791504.1"/>
    <property type="molecule type" value="Genomic_DNA"/>
</dbReference>
<dbReference type="HAMAP" id="MF_00402">
    <property type="entry name" value="Ribosomal_bL19"/>
    <property type="match status" value="1"/>
</dbReference>
<evidence type="ECO:0000256" key="2">
    <source>
        <dbReference type="ARBA" id="ARBA00022980"/>
    </source>
</evidence>
<evidence type="ECO:0000256" key="1">
    <source>
        <dbReference type="ARBA" id="ARBA00005781"/>
    </source>
</evidence>